<accession>A0A223CYU6</accession>
<evidence type="ECO:0000259" key="1">
    <source>
        <dbReference type="Pfam" id="PF13556"/>
    </source>
</evidence>
<dbReference type="PANTHER" id="PTHR33744:SF7">
    <property type="entry name" value="PUCR FAMILY TRANSCRIPTIONAL REGULATOR"/>
    <property type="match status" value="1"/>
</dbReference>
<evidence type="ECO:0000313" key="2">
    <source>
        <dbReference type="EMBL" id="ASS74346.1"/>
    </source>
</evidence>
<sequence length="384" mass="42499">MVTRLVDAVALAVEEVAAYGPDRTNNRSRRGGRMKETERLAAALLEYGSVERTEEVANAIDYVNGVWYIPLAQGGRLRLEAASLPHAVGELLALYAKAVSGGEDGQRLVQAWLGGERDVEGETLIGSLQELGWRQELGVVVLLELERATEPGTGAEAVALLRELIEPEQAVLAVQGTQRVWLLVPVSQPAAKEQRFAKRTAVLNELATQDVRRHSYSEQELEETVSAWIATLGAELFLLGRGGLSSVRSLEELALAKREAEFALEAGKRFRSKDVLHAYHRLGMARLLYGTPQTVCQEFVREILPAGVLEALTPELRETVVTFVEHGQQVADTARALFVHRNTLLYRLERIHELTGYDPRQPQEGWTLWLALLLLRADCTNGRG</sequence>
<dbReference type="InterPro" id="IPR042070">
    <property type="entry name" value="PucR_C-HTH_sf"/>
</dbReference>
<name>A0A223CYU6_9BACL</name>
<evidence type="ECO:0000313" key="3">
    <source>
        <dbReference type="Proteomes" id="UP000214688"/>
    </source>
</evidence>
<dbReference type="InterPro" id="IPR025736">
    <property type="entry name" value="PucR_C-HTH_dom"/>
</dbReference>
<dbReference type="PANTHER" id="PTHR33744">
    <property type="entry name" value="CARBOHYDRATE DIACID REGULATOR"/>
    <property type="match status" value="1"/>
</dbReference>
<dbReference type="Gene3D" id="1.10.10.2840">
    <property type="entry name" value="PucR C-terminal helix-turn-helix domain"/>
    <property type="match status" value="1"/>
</dbReference>
<dbReference type="AlphaFoldDB" id="A0A223CYU6"/>
<keyword evidence="3" id="KW-1185">Reference proteome</keyword>
<feature type="domain" description="PucR C-terminal helix-turn-helix" evidence="1">
    <location>
        <begin position="316"/>
        <end position="373"/>
    </location>
</feature>
<dbReference type="KEGG" id="tab:CIG75_04685"/>
<dbReference type="EMBL" id="CP022657">
    <property type="protein sequence ID" value="ASS74346.1"/>
    <property type="molecule type" value="Genomic_DNA"/>
</dbReference>
<reference evidence="2 3" key="1">
    <citation type="journal article" date="2015" name="Int. J. Syst. Evol. Microbiol.">
        <title>Tumebacillus algifaecis sp. nov., isolated from decomposing algal scum.</title>
        <authorList>
            <person name="Wu Y.F."/>
            <person name="Zhang B."/>
            <person name="Xing P."/>
            <person name="Wu Q.L."/>
            <person name="Liu S.J."/>
        </authorList>
    </citation>
    <scope>NUCLEOTIDE SEQUENCE [LARGE SCALE GENOMIC DNA]</scope>
    <source>
        <strain evidence="2 3">THMBR28</strain>
    </source>
</reference>
<protein>
    <recommendedName>
        <fullName evidence="1">PucR C-terminal helix-turn-helix domain-containing protein</fullName>
    </recommendedName>
</protein>
<gene>
    <name evidence="2" type="ORF">CIG75_04685</name>
</gene>
<dbReference type="Pfam" id="PF13556">
    <property type="entry name" value="HTH_30"/>
    <property type="match status" value="1"/>
</dbReference>
<organism evidence="2 3">
    <name type="scientific">Tumebacillus algifaecis</name>
    <dbReference type="NCBI Taxonomy" id="1214604"/>
    <lineage>
        <taxon>Bacteria</taxon>
        <taxon>Bacillati</taxon>
        <taxon>Bacillota</taxon>
        <taxon>Bacilli</taxon>
        <taxon>Bacillales</taxon>
        <taxon>Alicyclobacillaceae</taxon>
        <taxon>Tumebacillus</taxon>
    </lineage>
</organism>
<proteinExistence type="predicted"/>
<dbReference type="Proteomes" id="UP000214688">
    <property type="component" value="Chromosome"/>
</dbReference>
<dbReference type="InterPro" id="IPR051448">
    <property type="entry name" value="CdaR-like_regulators"/>
</dbReference>